<accession>A0A446BRX9</accession>
<dbReference type="Proteomes" id="UP000289323">
    <property type="component" value="Unassembled WGS sequence"/>
</dbReference>
<feature type="region of interest" description="Disordered" evidence="1">
    <location>
        <begin position="135"/>
        <end position="185"/>
    </location>
</feature>
<feature type="signal peptide" evidence="2">
    <location>
        <begin position="1"/>
        <end position="20"/>
    </location>
</feature>
<keyword evidence="2" id="KW-0732">Signal</keyword>
<sequence>MLVKSITAIAALTFAANVAAEPMPYRPSLMKTSVRDLFGRQDPGYQPQQAACGAGDTCAQACGAGYEACAAQDNQVHCYNPAAGEICCPDKSGSSCDAGYYCTADKKGETWCCPEGMDLNACASAYSVVGGLVSQTAPPTSTSTSTSTTSTTTSTTTTTSSTSSTSSAAPTTSSTSTTSAPSLAPSSSIFVPSNTTAVTTVVPPKPSATASPTGAGSVVGPASALVFLAAGLAALL</sequence>
<proteinExistence type="predicted"/>
<evidence type="ECO:0000313" key="3">
    <source>
        <dbReference type="EMBL" id="SPQ25209.1"/>
    </source>
</evidence>
<protein>
    <submittedName>
        <fullName evidence="3">A56acbc5-43ad-4c81-ad3b-05c20e7b0d57</fullName>
    </submittedName>
</protein>
<feature type="chain" id="PRO_5019382637" evidence="2">
    <location>
        <begin position="21"/>
        <end position="236"/>
    </location>
</feature>
<evidence type="ECO:0000256" key="1">
    <source>
        <dbReference type="SAM" id="MobiDB-lite"/>
    </source>
</evidence>
<dbReference type="AlphaFoldDB" id="A0A446BRX9"/>
<gene>
    <name evidence="3" type="ORF">TT172_LOCUS7628</name>
</gene>
<evidence type="ECO:0000256" key="2">
    <source>
        <dbReference type="SAM" id="SignalP"/>
    </source>
</evidence>
<evidence type="ECO:0000313" key="4">
    <source>
        <dbReference type="Proteomes" id="UP000289323"/>
    </source>
</evidence>
<name>A0A446BRX9_9PEZI</name>
<dbReference type="EMBL" id="OUUZ01000015">
    <property type="protein sequence ID" value="SPQ25209.1"/>
    <property type="molecule type" value="Genomic_DNA"/>
</dbReference>
<organism evidence="3 4">
    <name type="scientific">Thermothielavioides terrestris</name>
    <dbReference type="NCBI Taxonomy" id="2587410"/>
    <lineage>
        <taxon>Eukaryota</taxon>
        <taxon>Fungi</taxon>
        <taxon>Dikarya</taxon>
        <taxon>Ascomycota</taxon>
        <taxon>Pezizomycotina</taxon>
        <taxon>Sordariomycetes</taxon>
        <taxon>Sordariomycetidae</taxon>
        <taxon>Sordariales</taxon>
        <taxon>Chaetomiaceae</taxon>
        <taxon>Thermothielavioides</taxon>
    </lineage>
</organism>
<feature type="compositionally biased region" description="Low complexity" evidence="1">
    <location>
        <begin position="136"/>
        <end position="185"/>
    </location>
</feature>
<reference evidence="3 4" key="1">
    <citation type="submission" date="2018-04" db="EMBL/GenBank/DDBJ databases">
        <authorList>
            <person name="Huttner S."/>
            <person name="Dainat J."/>
        </authorList>
    </citation>
    <scope>NUCLEOTIDE SEQUENCE [LARGE SCALE GENOMIC DNA]</scope>
</reference>